<dbReference type="InterPro" id="IPR031621">
    <property type="entry name" value="HisKA_7TM"/>
</dbReference>
<dbReference type="CDD" id="cd00075">
    <property type="entry name" value="HATPase"/>
    <property type="match status" value="1"/>
</dbReference>
<dbReference type="EMBL" id="BDQX01000075">
    <property type="protein sequence ID" value="GBG07054.1"/>
    <property type="molecule type" value="Genomic_DNA"/>
</dbReference>
<keyword evidence="9" id="KW-1133">Transmembrane helix</keyword>
<dbReference type="InterPro" id="IPR036097">
    <property type="entry name" value="HisK_dim/P_sf"/>
</dbReference>
<comment type="catalytic activity">
    <reaction evidence="1">
        <text>ATP + protein L-histidine = ADP + protein N-phospho-L-histidine.</text>
        <dbReference type="EC" id="2.7.13.3"/>
    </reaction>
</comment>
<sequence>MYAIVYRRERGVRFFVWVLGCRVVYAGGVILEISSADLASKIVFRNLEQTALVFMVPLMVLFVLDLVGMDKWLRWKWLLIALFACWSFVIWTDSYWHVINSTQELVNGHLVTTKTPYSLAFNLLCYAIIAGCIFALVRYILGARPEIRKSGMLLLMFGSIPLMVEILKLVKPNLLPWLLPVSVYSGICGIVMFWIIMRYKLFSSVPMARNIVVETMHEGMLIINTNGNVIDSNRFASELVIGKTDHPILGRHIREVLAAWPEWLSACSRMEERRIEISSPVDYETKSYIVNVYPFFSHRKRKLGTISIIIDITEKQQALEQVARLNQMKDQLLTAVSHDIRDPLALQVNLVELLDTNKQSLHPAESEIIRTLSEQVRNTYAMVENLLEWFRGQKEGIVLQPESLIIHGVVEEACRLLVLNCEAKQLLLRVDVDEDMRVSADREALVLVIRNLLSNAIKFSKPGGVVSVSAASFGGKTEISVQDDGVGMNEEQIRQLFDETRFSSTKGTAGEKGTGMGLLVSQHFLRMSGGQLKVHSKPGVGSKFTIVLEDGDLR</sequence>
<dbReference type="Gene3D" id="3.30.450.20">
    <property type="entry name" value="PAS domain"/>
    <property type="match status" value="1"/>
</dbReference>
<evidence type="ECO:0000256" key="9">
    <source>
        <dbReference type="SAM" id="Phobius"/>
    </source>
</evidence>
<dbReference type="PROSITE" id="PS50109">
    <property type="entry name" value="HIS_KIN"/>
    <property type="match status" value="1"/>
</dbReference>
<dbReference type="SMART" id="SM00387">
    <property type="entry name" value="HATPase_c"/>
    <property type="match status" value="1"/>
</dbReference>
<evidence type="ECO:0000256" key="6">
    <source>
        <dbReference type="ARBA" id="ARBA00022777"/>
    </source>
</evidence>
<evidence type="ECO:0000259" key="10">
    <source>
        <dbReference type="PROSITE" id="PS50109"/>
    </source>
</evidence>
<keyword evidence="8" id="KW-0902">Two-component regulatory system</keyword>
<feature type="transmembrane region" description="Helical" evidence="9">
    <location>
        <begin position="77"/>
        <end position="99"/>
    </location>
</feature>
<comment type="caution">
    <text evidence="11">The sequence shown here is derived from an EMBL/GenBank/DDBJ whole genome shotgun (WGS) entry which is preliminary data.</text>
</comment>
<dbReference type="Gene3D" id="1.10.287.130">
    <property type="match status" value="1"/>
</dbReference>
<dbReference type="SUPFAM" id="SSF47384">
    <property type="entry name" value="Homodimeric domain of signal transducing histidine kinase"/>
    <property type="match status" value="1"/>
</dbReference>
<dbReference type="InterPro" id="IPR003661">
    <property type="entry name" value="HisK_dim/P_dom"/>
</dbReference>
<evidence type="ECO:0000256" key="8">
    <source>
        <dbReference type="ARBA" id="ARBA00023012"/>
    </source>
</evidence>
<feature type="domain" description="Histidine kinase" evidence="10">
    <location>
        <begin position="335"/>
        <end position="552"/>
    </location>
</feature>
<dbReference type="EC" id="2.7.13.3" evidence="2"/>
<dbReference type="CDD" id="cd00082">
    <property type="entry name" value="HisKA"/>
    <property type="match status" value="1"/>
</dbReference>
<keyword evidence="12" id="KW-1185">Reference proteome</keyword>
<feature type="transmembrane region" description="Helical" evidence="9">
    <location>
        <begin position="177"/>
        <end position="197"/>
    </location>
</feature>
<reference evidence="11 12" key="1">
    <citation type="submission" date="2017-08" db="EMBL/GenBank/DDBJ databases">
        <title>Substantial Increase in Enzyme Production by Combined Drug-Resistance Mutations in Paenibacillus agaridevorans.</title>
        <authorList>
            <person name="Tanaka Y."/>
            <person name="Funane K."/>
            <person name="Hosaka T."/>
            <person name="Shiwa Y."/>
            <person name="Fujita N."/>
            <person name="Miyazaki T."/>
            <person name="Yoshikawa H."/>
            <person name="Murakami K."/>
            <person name="Kasahara K."/>
            <person name="Inaoka T."/>
            <person name="Hiraga Y."/>
            <person name="Ochi K."/>
        </authorList>
    </citation>
    <scope>NUCLEOTIDE SEQUENCE [LARGE SCALE GENOMIC DNA]</scope>
    <source>
        <strain evidence="11 12">T-3040</strain>
    </source>
</reference>
<dbReference type="PANTHER" id="PTHR43711:SF31">
    <property type="entry name" value="HISTIDINE KINASE"/>
    <property type="match status" value="1"/>
</dbReference>
<evidence type="ECO:0000256" key="5">
    <source>
        <dbReference type="ARBA" id="ARBA00022741"/>
    </source>
</evidence>
<dbReference type="SUPFAM" id="SSF55785">
    <property type="entry name" value="PYP-like sensor domain (PAS domain)"/>
    <property type="match status" value="1"/>
</dbReference>
<evidence type="ECO:0000256" key="1">
    <source>
        <dbReference type="ARBA" id="ARBA00000085"/>
    </source>
</evidence>
<evidence type="ECO:0000313" key="12">
    <source>
        <dbReference type="Proteomes" id="UP000245202"/>
    </source>
</evidence>
<evidence type="ECO:0000256" key="4">
    <source>
        <dbReference type="ARBA" id="ARBA00022679"/>
    </source>
</evidence>
<organism evidence="11 12">
    <name type="scientific">Paenibacillus agaridevorans</name>
    <dbReference type="NCBI Taxonomy" id="171404"/>
    <lineage>
        <taxon>Bacteria</taxon>
        <taxon>Bacillati</taxon>
        <taxon>Bacillota</taxon>
        <taxon>Bacilli</taxon>
        <taxon>Bacillales</taxon>
        <taxon>Paenibacillaceae</taxon>
        <taxon>Paenibacillus</taxon>
    </lineage>
</organism>
<evidence type="ECO:0000256" key="2">
    <source>
        <dbReference type="ARBA" id="ARBA00012438"/>
    </source>
</evidence>
<evidence type="ECO:0000313" key="11">
    <source>
        <dbReference type="EMBL" id="GBG07054.1"/>
    </source>
</evidence>
<feature type="transmembrane region" description="Helical" evidence="9">
    <location>
        <begin position="51"/>
        <end position="68"/>
    </location>
</feature>
<keyword evidence="9" id="KW-0472">Membrane</keyword>
<dbReference type="InterPro" id="IPR036890">
    <property type="entry name" value="HATPase_C_sf"/>
</dbReference>
<keyword evidence="9" id="KW-0812">Transmembrane</keyword>
<dbReference type="GO" id="GO:0005524">
    <property type="term" value="F:ATP binding"/>
    <property type="evidence" value="ECO:0007669"/>
    <property type="project" value="UniProtKB-KW"/>
</dbReference>
<dbReference type="InterPro" id="IPR004358">
    <property type="entry name" value="Sig_transdc_His_kin-like_C"/>
</dbReference>
<accession>A0A2R5EUL2</accession>
<dbReference type="GO" id="GO:0000155">
    <property type="term" value="F:phosphorelay sensor kinase activity"/>
    <property type="evidence" value="ECO:0007669"/>
    <property type="project" value="InterPro"/>
</dbReference>
<dbReference type="InterPro" id="IPR000014">
    <property type="entry name" value="PAS"/>
</dbReference>
<keyword evidence="7 11" id="KW-0067">ATP-binding</keyword>
<dbReference type="Gene3D" id="3.30.565.10">
    <property type="entry name" value="Histidine kinase-like ATPase, C-terminal domain"/>
    <property type="match status" value="1"/>
</dbReference>
<dbReference type="InterPro" id="IPR005467">
    <property type="entry name" value="His_kinase_dom"/>
</dbReference>
<dbReference type="InterPro" id="IPR050736">
    <property type="entry name" value="Sensor_HK_Regulatory"/>
</dbReference>
<dbReference type="Proteomes" id="UP000245202">
    <property type="component" value="Unassembled WGS sequence"/>
</dbReference>
<dbReference type="SMART" id="SM00388">
    <property type="entry name" value="HisKA"/>
    <property type="match status" value="1"/>
</dbReference>
<keyword evidence="3" id="KW-0597">Phosphoprotein</keyword>
<dbReference type="Pfam" id="PF16927">
    <property type="entry name" value="HisKA_7TM"/>
    <property type="match status" value="1"/>
</dbReference>
<gene>
    <name evidence="11" type="ORF">PAT3040_01602</name>
</gene>
<dbReference type="PANTHER" id="PTHR43711">
    <property type="entry name" value="TWO-COMPONENT HISTIDINE KINASE"/>
    <property type="match status" value="1"/>
</dbReference>
<keyword evidence="4" id="KW-0808">Transferase</keyword>
<proteinExistence type="predicted"/>
<dbReference type="InterPro" id="IPR003594">
    <property type="entry name" value="HATPase_dom"/>
</dbReference>
<name>A0A2R5EUL2_9BACL</name>
<dbReference type="Pfam" id="PF02518">
    <property type="entry name" value="HATPase_c"/>
    <property type="match status" value="1"/>
</dbReference>
<evidence type="ECO:0000256" key="3">
    <source>
        <dbReference type="ARBA" id="ARBA00022553"/>
    </source>
</evidence>
<dbReference type="InterPro" id="IPR035965">
    <property type="entry name" value="PAS-like_dom_sf"/>
</dbReference>
<protein>
    <recommendedName>
        <fullName evidence="2">histidine kinase</fullName>
        <ecNumber evidence="2">2.7.13.3</ecNumber>
    </recommendedName>
</protein>
<dbReference type="AlphaFoldDB" id="A0A2R5EUL2"/>
<feature type="transmembrane region" description="Helical" evidence="9">
    <location>
        <begin position="12"/>
        <end position="31"/>
    </location>
</feature>
<dbReference type="NCBIfam" id="TIGR00229">
    <property type="entry name" value="sensory_box"/>
    <property type="match status" value="1"/>
</dbReference>
<keyword evidence="6" id="KW-0418">Kinase</keyword>
<dbReference type="SUPFAM" id="SSF55874">
    <property type="entry name" value="ATPase domain of HSP90 chaperone/DNA topoisomerase II/histidine kinase"/>
    <property type="match status" value="1"/>
</dbReference>
<feature type="transmembrane region" description="Helical" evidence="9">
    <location>
        <begin position="119"/>
        <end position="141"/>
    </location>
</feature>
<keyword evidence="5" id="KW-0547">Nucleotide-binding</keyword>
<evidence type="ECO:0000256" key="7">
    <source>
        <dbReference type="ARBA" id="ARBA00022840"/>
    </source>
</evidence>
<dbReference type="PRINTS" id="PR00344">
    <property type="entry name" value="BCTRLSENSOR"/>
</dbReference>